<dbReference type="EMBL" id="BDSP01000102">
    <property type="protein sequence ID" value="GAX16119.1"/>
    <property type="molecule type" value="Genomic_DNA"/>
</dbReference>
<keyword evidence="2" id="KW-0812">Transmembrane</keyword>
<accession>A0A1Z5JQ85</accession>
<gene>
    <name evidence="6" type="ORF">FisN_3Hh400</name>
</gene>
<dbReference type="InterPro" id="IPR036907">
    <property type="entry name" value="5'-Nucleotdase_C_sf"/>
</dbReference>
<feature type="transmembrane region" description="Helical" evidence="2">
    <location>
        <begin position="525"/>
        <end position="546"/>
    </location>
</feature>
<dbReference type="Pfam" id="PF00149">
    <property type="entry name" value="Metallophos"/>
    <property type="match status" value="1"/>
</dbReference>
<dbReference type="SUPFAM" id="SSF55816">
    <property type="entry name" value="5'-nucleotidase (syn. UDP-sugar hydrolase), C-terminal domain"/>
    <property type="match status" value="1"/>
</dbReference>
<feature type="domain" description="Calcineurin-like phosphoesterase" evidence="4">
    <location>
        <begin position="34"/>
        <end position="249"/>
    </location>
</feature>
<evidence type="ECO:0000256" key="2">
    <source>
        <dbReference type="SAM" id="Phobius"/>
    </source>
</evidence>
<dbReference type="PANTHER" id="PTHR11575:SF22">
    <property type="entry name" value="ADL392WP"/>
    <property type="match status" value="1"/>
</dbReference>
<dbReference type="Pfam" id="PF21953">
    <property type="entry name" value="NadN_nucleosid_C"/>
    <property type="match status" value="1"/>
</dbReference>
<keyword evidence="2" id="KW-0472">Membrane</keyword>
<dbReference type="InterPro" id="IPR029052">
    <property type="entry name" value="Metallo-depent_PP-like"/>
</dbReference>
<dbReference type="Proteomes" id="UP000198406">
    <property type="component" value="Unassembled WGS sequence"/>
</dbReference>
<dbReference type="PANTHER" id="PTHR11575">
    <property type="entry name" value="5'-NUCLEOTIDASE-RELATED"/>
    <property type="match status" value="1"/>
</dbReference>
<dbReference type="AlphaFoldDB" id="A0A1Z5JQ85"/>
<sequence length="615" mass="68965">MSPRTTTESIIPLLFYVLLFVQTVASSLPWGDINVIVVTDVHSWVAGQRHLFSQAADYGDVLSFYEQLPHEEQDIFFVMNGDFMDGTGLSTIPPTHLLPILEHMPWDVVNMGNHELYHSETVEYMKTSGFIDHWKGNYLTSNVVWSSSGKPIGNRYTILHAAHNRAKILTFGFLYNFQGNCNTTQVILVQDAVKEDWFRSVLRHEDYDAILVLAHMDYEDELVSVVHQAIRNIVGPSMPIQFINGHSHRRGSAQLDNSSAAMEAGHFLDTVGFVSFPVKQTVLSSDATLSLFQNTFVDAAVPDLAQALEQTSLPSTDAGEALSSLIRQTRDSLRLEQPVGCAPQTFRLGLSLDDPNSLWGLYMDHVVKMELLRQNESLVYIQGTGLLRYDLYAGPITVDDIIAVTPFNDSIYSVVENVDGEILRTILQALENSSSAVGTALPPFVSTLSSYDVVATNRYKLLSSDYDAPRICRLISLIVPEIKSSCRPSLYLYTPTDALMIDLWIAYIQSQWSCEWHQDEEAPSAVFFLAMLVLFAAFAFLFYHFFAPRTVRTKGFTPRETLDDERTPIIRNRYSGSSCDQDQRSDNTSGHKKAASLMLPQHVLVSVFEKDSTVI</sequence>
<evidence type="ECO:0000259" key="4">
    <source>
        <dbReference type="Pfam" id="PF00149"/>
    </source>
</evidence>
<comment type="caution">
    <text evidence="6">The sequence shown here is derived from an EMBL/GenBank/DDBJ whole genome shotgun (WGS) entry which is preliminary data.</text>
</comment>
<evidence type="ECO:0000256" key="1">
    <source>
        <dbReference type="SAM" id="MobiDB-lite"/>
    </source>
</evidence>
<protein>
    <submittedName>
        <fullName evidence="6">Uncharacterized protein</fullName>
    </submittedName>
</protein>
<dbReference type="Gene3D" id="3.90.780.10">
    <property type="entry name" value="5'-Nucleotidase, C-terminal domain"/>
    <property type="match status" value="1"/>
</dbReference>
<evidence type="ECO:0000259" key="5">
    <source>
        <dbReference type="Pfam" id="PF21953"/>
    </source>
</evidence>
<feature type="signal peptide" evidence="3">
    <location>
        <begin position="1"/>
        <end position="26"/>
    </location>
</feature>
<dbReference type="InterPro" id="IPR053828">
    <property type="entry name" value="Nucleosidase_C"/>
</dbReference>
<name>A0A1Z5JQ85_FISSO</name>
<dbReference type="OrthoDB" id="7722975at2759"/>
<reference evidence="6 7" key="1">
    <citation type="journal article" date="2015" name="Plant Cell">
        <title>Oil accumulation by the oleaginous diatom Fistulifera solaris as revealed by the genome and transcriptome.</title>
        <authorList>
            <person name="Tanaka T."/>
            <person name="Maeda Y."/>
            <person name="Veluchamy A."/>
            <person name="Tanaka M."/>
            <person name="Abida H."/>
            <person name="Marechal E."/>
            <person name="Bowler C."/>
            <person name="Muto M."/>
            <person name="Sunaga Y."/>
            <person name="Tanaka M."/>
            <person name="Yoshino T."/>
            <person name="Taniguchi T."/>
            <person name="Fukuda Y."/>
            <person name="Nemoto M."/>
            <person name="Matsumoto M."/>
            <person name="Wong P.S."/>
            <person name="Aburatani S."/>
            <person name="Fujibuchi W."/>
        </authorList>
    </citation>
    <scope>NUCLEOTIDE SEQUENCE [LARGE SCALE GENOMIC DNA]</scope>
    <source>
        <strain evidence="6 7">JPCC DA0580</strain>
    </source>
</reference>
<keyword evidence="3" id="KW-0732">Signal</keyword>
<evidence type="ECO:0000256" key="3">
    <source>
        <dbReference type="SAM" id="SignalP"/>
    </source>
</evidence>
<evidence type="ECO:0000313" key="6">
    <source>
        <dbReference type="EMBL" id="GAX16119.1"/>
    </source>
</evidence>
<dbReference type="GO" id="GO:0005829">
    <property type="term" value="C:cytosol"/>
    <property type="evidence" value="ECO:0007669"/>
    <property type="project" value="TreeGrafter"/>
</dbReference>
<feature type="chain" id="PRO_5012216128" evidence="3">
    <location>
        <begin position="27"/>
        <end position="615"/>
    </location>
</feature>
<dbReference type="SUPFAM" id="SSF56300">
    <property type="entry name" value="Metallo-dependent phosphatases"/>
    <property type="match status" value="1"/>
</dbReference>
<feature type="region of interest" description="Disordered" evidence="1">
    <location>
        <begin position="572"/>
        <end position="591"/>
    </location>
</feature>
<keyword evidence="7" id="KW-1185">Reference proteome</keyword>
<dbReference type="GO" id="GO:0016787">
    <property type="term" value="F:hydrolase activity"/>
    <property type="evidence" value="ECO:0007669"/>
    <property type="project" value="InterPro"/>
</dbReference>
<dbReference type="InterPro" id="IPR004843">
    <property type="entry name" value="Calcineurin-like_PHP"/>
</dbReference>
<feature type="domain" description="Putative 5'-nucleotidase C-terminal" evidence="5">
    <location>
        <begin position="354"/>
        <end position="434"/>
    </location>
</feature>
<evidence type="ECO:0000313" key="7">
    <source>
        <dbReference type="Proteomes" id="UP000198406"/>
    </source>
</evidence>
<dbReference type="InterPro" id="IPR006179">
    <property type="entry name" value="5_nucleotidase/apyrase"/>
</dbReference>
<proteinExistence type="predicted"/>
<organism evidence="6 7">
    <name type="scientific">Fistulifera solaris</name>
    <name type="common">Oleaginous diatom</name>
    <dbReference type="NCBI Taxonomy" id="1519565"/>
    <lineage>
        <taxon>Eukaryota</taxon>
        <taxon>Sar</taxon>
        <taxon>Stramenopiles</taxon>
        <taxon>Ochrophyta</taxon>
        <taxon>Bacillariophyta</taxon>
        <taxon>Bacillariophyceae</taxon>
        <taxon>Bacillariophycidae</taxon>
        <taxon>Naviculales</taxon>
        <taxon>Naviculaceae</taxon>
        <taxon>Fistulifera</taxon>
    </lineage>
</organism>
<dbReference type="GO" id="GO:0009166">
    <property type="term" value="P:nucleotide catabolic process"/>
    <property type="evidence" value="ECO:0007669"/>
    <property type="project" value="InterPro"/>
</dbReference>
<dbReference type="Gene3D" id="3.60.21.10">
    <property type="match status" value="1"/>
</dbReference>
<dbReference type="InParanoid" id="A0A1Z5JQ85"/>
<keyword evidence="2" id="KW-1133">Transmembrane helix</keyword>